<evidence type="ECO:0000313" key="5">
    <source>
        <dbReference type="Proteomes" id="UP000594468"/>
    </source>
</evidence>
<gene>
    <name evidence="4" type="ORF">G4Y79_03135</name>
</gene>
<evidence type="ECO:0000259" key="1">
    <source>
        <dbReference type="Pfam" id="PF16334"/>
    </source>
</evidence>
<dbReference type="KEGG" id="pmet:G4Y79_03135"/>
<dbReference type="InterPro" id="IPR008928">
    <property type="entry name" value="6-hairpin_glycosidase_sf"/>
</dbReference>
<dbReference type="Pfam" id="PF16335">
    <property type="entry name" value="GtaA_6_Hairpin"/>
    <property type="match status" value="1"/>
</dbReference>
<dbReference type="InterPro" id="IPR032515">
    <property type="entry name" value="DUF4964"/>
</dbReference>
<dbReference type="Gene3D" id="1.50.10.10">
    <property type="match status" value="1"/>
</dbReference>
<feature type="domain" description="Glutaminase A N-terminal" evidence="3">
    <location>
        <begin position="80"/>
        <end position="310"/>
    </location>
</feature>
<sequence>MNQLRPPAVPLVVNDPYMSVWSTTDTLTERWTSHWTGTRQTLFGMLRIDGQAYRFMGLSTRHYGIDIPAMTQTSVEVLPTRTIYQFEAAGIQLALTFVTPLLPHDLDVMSRPVTYVDFDVEPMDGQAHDVALYFDIGSDWVVNTVEQRIVWGRHRLNDRDVLWMGSTEQDILGKSGDDLRIDWGYLYTLSSGDGAYRAVLGNDTETRPQFALTGEMPNRDDAEMPRPVDNRPPMVVSAWGFDLGSVTGPVTRQLIIAYDDIFSVEYMYRKLRPYWRRNGASLMDMLEAALNEADTLRQVCQDYDAELMADMRAVGGDAFAALGALAFRQCIGGHKLTADLDGTPLFFSKENFSNGCMDTVDIFYPSSPFFLLFNPELLRGQLTPIMDYVMSPRWKFPFAPHDIGRYPLGNGQVYGGGEKSELNQMPIEECGNMLVLLTAICQVDGDTGYAERYWDALSGWAAYLSEKGLDPENQLCTDDFAGHLAHNVNLSLKAIMGIGAYAWLCEARGLNEEAASYRAQAEQMVQQWQEMADNGDHYRLTFDQADTWSQKYNIVWDKLLGLNLFPAEVAQKEIAYYKTKQGRYGLPLDNRSTYTKLDWIVWTATLAETDEDFQTFIEPVYKWMNETESRVPLNDWYYTDSGKQVGFQARPVVGGVYMPLLYKPEIWQKWLQKNNQ</sequence>
<evidence type="ECO:0000313" key="4">
    <source>
        <dbReference type="EMBL" id="QPC83390.1"/>
    </source>
</evidence>
<dbReference type="RefSeq" id="WP_195171457.1">
    <property type="nucleotide sequence ID" value="NZ_CP062983.1"/>
</dbReference>
<dbReference type="InterPro" id="IPR033433">
    <property type="entry name" value="GtaA_N"/>
</dbReference>
<dbReference type="PANTHER" id="PTHR31987">
    <property type="entry name" value="GLUTAMINASE A-RELATED"/>
    <property type="match status" value="1"/>
</dbReference>
<dbReference type="PANTHER" id="PTHR31987:SF1">
    <property type="entry name" value="GLUTAMINASE A"/>
    <property type="match status" value="1"/>
</dbReference>
<evidence type="ECO:0000259" key="3">
    <source>
        <dbReference type="Pfam" id="PF17168"/>
    </source>
</evidence>
<proteinExistence type="predicted"/>
<keyword evidence="5" id="KW-1185">Reference proteome</keyword>
<dbReference type="InterPro" id="IPR052743">
    <property type="entry name" value="Glutaminase_GtaA"/>
</dbReference>
<dbReference type="AlphaFoldDB" id="A0A7S8EAJ5"/>
<feature type="domain" description="DUF4964" evidence="1">
    <location>
        <begin position="2"/>
        <end position="58"/>
    </location>
</feature>
<dbReference type="InterPro" id="IPR012341">
    <property type="entry name" value="6hp_glycosidase-like_sf"/>
</dbReference>
<dbReference type="Pfam" id="PF16334">
    <property type="entry name" value="DUF4964"/>
    <property type="match status" value="1"/>
</dbReference>
<dbReference type="Proteomes" id="UP000594468">
    <property type="component" value="Chromosome"/>
</dbReference>
<feature type="domain" description="Glutaminase A central" evidence="2">
    <location>
        <begin position="316"/>
        <end position="659"/>
    </location>
</feature>
<dbReference type="SUPFAM" id="SSF48208">
    <property type="entry name" value="Six-hairpin glycosidases"/>
    <property type="match status" value="1"/>
</dbReference>
<reference evidence="4 5" key="1">
    <citation type="submission" date="2020-02" db="EMBL/GenBank/DDBJ databases">
        <authorList>
            <person name="Zheng R.K."/>
            <person name="Sun C.M."/>
        </authorList>
    </citation>
    <scope>NUCLEOTIDE SEQUENCE [LARGE SCALE GENOMIC DNA]</scope>
    <source>
        <strain evidence="5">rifampicinis</strain>
    </source>
</reference>
<dbReference type="Pfam" id="PF17168">
    <property type="entry name" value="DUF5127"/>
    <property type="match status" value="1"/>
</dbReference>
<organism evidence="4 5">
    <name type="scientific">Phototrophicus methaneseepsis</name>
    <dbReference type="NCBI Taxonomy" id="2710758"/>
    <lineage>
        <taxon>Bacteria</taxon>
        <taxon>Bacillati</taxon>
        <taxon>Chloroflexota</taxon>
        <taxon>Candidatus Thermofontia</taxon>
        <taxon>Phototrophicales</taxon>
        <taxon>Phototrophicaceae</taxon>
        <taxon>Phototrophicus</taxon>
    </lineage>
</organism>
<evidence type="ECO:0000259" key="2">
    <source>
        <dbReference type="Pfam" id="PF16335"/>
    </source>
</evidence>
<dbReference type="GO" id="GO:0005975">
    <property type="term" value="P:carbohydrate metabolic process"/>
    <property type="evidence" value="ECO:0007669"/>
    <property type="project" value="InterPro"/>
</dbReference>
<dbReference type="InterPro" id="IPR032514">
    <property type="entry name" value="GtaA_central"/>
</dbReference>
<protein>
    <submittedName>
        <fullName evidence="4">DUF4965 domain-containing protein</fullName>
    </submittedName>
</protein>
<accession>A0A7S8EAJ5</accession>
<name>A0A7S8EAJ5_9CHLR</name>
<dbReference type="EMBL" id="CP062983">
    <property type="protein sequence ID" value="QPC83390.1"/>
    <property type="molecule type" value="Genomic_DNA"/>
</dbReference>